<evidence type="ECO:0000256" key="3">
    <source>
        <dbReference type="ARBA" id="ARBA00022737"/>
    </source>
</evidence>
<evidence type="ECO:0000259" key="10">
    <source>
        <dbReference type="PROSITE" id="PS50022"/>
    </source>
</evidence>
<comment type="subcellular location">
    <subcellularLocation>
        <location evidence="1">Secreted</location>
        <location evidence="1">Extracellular space</location>
    </subcellularLocation>
</comment>
<evidence type="ECO:0000256" key="1">
    <source>
        <dbReference type="ARBA" id="ARBA00004239"/>
    </source>
</evidence>
<feature type="disulfide bond" evidence="7">
    <location>
        <begin position="880"/>
        <end position="889"/>
    </location>
</feature>
<dbReference type="CDD" id="cd19941">
    <property type="entry name" value="TIL"/>
    <property type="match status" value="3"/>
</dbReference>
<feature type="domain" description="VWFC" evidence="12">
    <location>
        <begin position="2885"/>
        <end position="2953"/>
    </location>
</feature>
<dbReference type="GO" id="GO:0005615">
    <property type="term" value="C:extracellular space"/>
    <property type="evidence" value="ECO:0007669"/>
    <property type="project" value="TreeGrafter"/>
</dbReference>
<keyword evidence="3" id="KW-0677">Repeat</keyword>
<comment type="similarity">
    <text evidence="2">Belongs to the thrombospondin family.</text>
</comment>
<feature type="domain" description="VWFD" evidence="14">
    <location>
        <begin position="116"/>
        <end position="292"/>
    </location>
</feature>
<dbReference type="PROSITE" id="PS50022">
    <property type="entry name" value="FA58C_3"/>
    <property type="match status" value="2"/>
</dbReference>
<dbReference type="InterPro" id="IPR014853">
    <property type="entry name" value="VWF/SSPO/ZAN-like_Cys-rich_dom"/>
</dbReference>
<dbReference type="SMART" id="SM00832">
    <property type="entry name" value="C8"/>
    <property type="match status" value="4"/>
</dbReference>
<dbReference type="SMART" id="SM00216">
    <property type="entry name" value="VWD"/>
    <property type="match status" value="4"/>
</dbReference>
<feature type="domain" description="VWFD" evidence="14">
    <location>
        <begin position="460"/>
        <end position="702"/>
    </location>
</feature>
<dbReference type="VEuPathDB" id="VectorBase:GAUT026862"/>
<evidence type="ECO:0000259" key="9">
    <source>
        <dbReference type="PROSITE" id="PS01225"/>
    </source>
</evidence>
<dbReference type="PROSITE" id="PS50068">
    <property type="entry name" value="LDLRA_2"/>
    <property type="match status" value="1"/>
</dbReference>
<feature type="domain" description="F5/8 type C" evidence="10">
    <location>
        <begin position="1745"/>
        <end position="1894"/>
    </location>
</feature>
<feature type="region of interest" description="Disordered" evidence="8">
    <location>
        <begin position="1"/>
        <end position="28"/>
    </location>
</feature>
<dbReference type="Proteomes" id="UP000078200">
    <property type="component" value="Unassembled WGS sequence"/>
</dbReference>
<dbReference type="InterPro" id="IPR000742">
    <property type="entry name" value="EGF"/>
</dbReference>
<dbReference type="InterPro" id="IPR008979">
    <property type="entry name" value="Galactose-bd-like_sf"/>
</dbReference>
<dbReference type="Pfam" id="PF08742">
    <property type="entry name" value="C8"/>
    <property type="match status" value="4"/>
</dbReference>
<dbReference type="PANTHER" id="PTHR11339">
    <property type="entry name" value="EXTRACELLULAR MATRIX GLYCOPROTEIN RELATED"/>
    <property type="match status" value="1"/>
</dbReference>
<dbReference type="SMART" id="SM00494">
    <property type="entry name" value="ChtBD2"/>
    <property type="match status" value="1"/>
</dbReference>
<dbReference type="InterPro" id="IPR002919">
    <property type="entry name" value="TIL_dom"/>
</dbReference>
<dbReference type="InterPro" id="IPR002172">
    <property type="entry name" value="LDrepeatLR_classA_rpt"/>
</dbReference>
<dbReference type="InterPro" id="IPR000421">
    <property type="entry name" value="FA58C"/>
</dbReference>
<feature type="disulfide bond" evidence="7">
    <location>
        <begin position="862"/>
        <end position="872"/>
    </location>
</feature>
<dbReference type="GO" id="GO:0031012">
    <property type="term" value="C:extracellular matrix"/>
    <property type="evidence" value="ECO:0007669"/>
    <property type="project" value="TreeGrafter"/>
</dbReference>
<sequence>PLKDGNENDEYKREERGSYGYFGQSQPTASKVSTNARAGAQKAHFVQHNGLVVSGGGIYEHLTEREKMMAVIAKYKDLEQKSEWWSSEETVISPISYALYTTADVNVSLDYSPKSAICATWGGNNVKTFDGFIYKASLSPCAHTLIIDQLDGTFDVTLKACPRGSDYGCSHSLSLYWDSILFTFENQNGTINMYTPTKNFPIPAQVMGMKVMPVAQHLLIDLVRVGLQIDWDHYQYVGVRASPVLWGRVGGLCGSLDGDYRNDLITKAGVVVETVNSFTDSWRVEDPSGTCVMENNIELEYDPKSCDTGKRKQAVSICERLLANEKLEECMKLFNFEALLRSCIDDYCNCDNREHPESCNCNTLSTLAKECTFKGVKLEHGWRNLEICPISCNFGRVYLPCGPDVEASCESAAMPTAGKCNEGCFCPAGTVQYKEACITPELCPTCKNGQWSCTDKACGARCGAIGDPHYQTFDGKRYDFMGKCSYYMLKTSNISVETENVACSGAISENLNLSPSSENPSCTKSVTLRFIQKSGIPTAVKLDQGSFVTVNNKQIMKLPKVLGNNEVLIRHVSSTFMTVEFSNGLRVWWDGISRVYIDAPPNYRDQTAELRDTVNAKAHGAFHIYKAGVFVVIEVVPLHLQVKWDEGTRVYVRLGNEWKNKVNGLCGNYNDNAMDDMQTPTQSPETSPLIFGHSWKLQQYCAMPTQPIDACKEHPERETWAQLKCGILKSPISSFGFHSPFGYGRGGINMGGYGGFKSPKIGRPRQPDLQSMLNRGEREQQQTLNFLKNMGPKQLPSYGSCSSYILPVNVVYSCRNEQCQVSCPHMYSFPDGTNVLKLVCIGGSWIIRNSEFMSVPPCQASCNPACQNNGICVEAGYCKCPDNFSGPLCQYKKSICASKPPIPKNSKVTCANNVCNAECMRGFRYPDGSNITNIECQDGQWVHTKSGLAKPPDCAPTCAPACANDGQCISFNVCQCSKMYRGDHCQYNVDACNITKTDFNGNYKCSYDHELTKCSLTCPDVQGLTVHGNLEEEYKCKYSEGEFYPTPLPKYLKRCIFDTCACDQGGDCECLCTAIAAYAHACSQKGINIRWRKPHFCPMQCDPQCSEYKACTPACAVETCDNLLDQSASEHMCKNENCVEGCLIKPCEEGLIYSNDTYRHCVPKSGCKPVCMVKDEKTYYEGDILYQDACSTCRCSKRKEVCSGVRCMEDIITDKPSKIIEGTTLKPISDEMQSKCIKGWTRWFDNDNDSSGKLVRLNDEEKLPRYNRGESIYGTCQTKYMKEIECRVVNSHEPSDFMDENVDCNLQNGLTCVGQCHDYEIRVFCQCREKEISVFPHTEKPEIGQKCDSLMAEYKEHPDDCHRFLHCTPKSTGEWTYVEKTCGDNMMFNPVMNTCDHIRVVQELKPMCNINDTDVDVCPEGQIMSDCANQCEHTCHFYGMILKKRGLCKEGEHCRSGCVPKERADCHDGGKFWRDENTCVEADECPCMDQSEKYVQPHMPFVGELEVCQCIDNAYTCVPNKIVVATLAPVTNATPITDTTQFEEVFPATVATLKHCDTDLLTPVIQGAEPLPDSVFSASSNLGPKYAPHNGRLLPSSKKQTDAWAPMINDQMQYLQVTLPEREPLFGIVMAGHPDFDNYVTLFKILYSQDGVAYHYLVDDTEMPQLFNGPLDSRMPVKALFKIPIEAKSVRIYALKWHGSIAMRVELLGCGTTDSMTTTEFVTEPSVGMSTPEEFLREWEEEEKCIDEMGVDNGKMSPNQIKVSSIWRISKPAQKPRLIDSLKLSSNDGWKPMINTPNEYIEFDFLEPRNISGFITKGGPEGWVTGFKVLFSKNKLIWNTALTPEGQPKIFRANQDTDTEQISKFKTPILTQYIKIVPAKWENNINMRVEPLGCFIEYPITRESLVEVEQPKHPKCLNCEGVVDPNSKEGNCKCQDGLYWDGSSCVQSNLCPCVENYITYPIGSKYENRDCEECVCVLGGHSNCKPKKCPPCTDNLRPVVGTGCYCKCEPCPKEQKLCPSSGDCIPEVLWCNGVQDCADDEDATCRDKYDVIPEKLVQNDTEIITCPVPECPPQMKVKLTEKRLRKMSQMFSSTFTEKYTVTREGNKVTKTKIITSSEELLPSTKQEIDFNREQACDEFICVPIPVKIIKRNETISCPEPKCPSNYDVEVDRSTSKPGDCPRYSCILKPTKDDVCEISGKTFTTFDGIEFKYDTCSHILARDLINSSWIITVHLQCTDESRKICRKMITIKDMEKQSILTIMPNMRVNFNGFEYTVQQLINSPICKASFVVSQPGNTVLVVSPKRGFWVLYDDIGYIKIGISSKYIKTVDGLCGFYNGVASDDKRTPNGTIIANTVKFGDSWFDKRIPKEECYPQTCPLDLQRKALALCNTIKHPTFLKCGKSVNYKQFVSKCMETTCECLKASNGDAKSCKCNLLQDFVKKCLTVNPNIQMDTWRAVHMCEITCPAPLVHSDCYKRRCELSCDTLNSDDCPVISDACFSGCYCPEGTVRKGETCVALADCKDCVCNTIGSSKYFTYDRNSFTFNGNCTYLLSRDIVLPGVHTFQVYVTMDDCHKLGRTTAPEFSSCAKSLHILNGDHVIHIQRSPDNPKALKVFVDGFEVKKLPYKDAWINLREVVGKELILTLHESHVELKAAFDDLIFSIGVSSVKYGSKMEGLCGDCDGNPNNDFQENPAKKKKRKPSQDFVDIMNSWRADEPKLGLDASECLSEEVVKENCLPLPPEKDPCLWFFEETIFGKCNMIVDPVIYVSACQQDICKVGNDQKGACESLSAYASECAKHGICLNWRRADLCPYDCPPDMTYDACGCSKTCETMKLLTEFQAVNMKTSAVVNTVSTDDICPIEERFEGCFCPPGKVMENGKCIREEMCVKCEDSDHILGDRWQKDKCTECLCDKNGKTQCVEHKCSVEENICAEGYKPQKIVNEDQCCPRYACVPEPKLPPPDVCLEPIMPVCGPGQFKKQKTGPDGCPQYICECKPKEECDPLEPVGYLKPGQTVVKEEIGCCPTQKVVCDKKICPPKPQECGMEFYEVYTKQEPDDCCPSYECGPPKDLCIVDYGPGKKFTKKIAEKWMDPRDPCKHEMCAYGPNDSTQVITTTDVCEKKCLKGFKYVNADPTKCCGECIQTACLHHDVLYEPEDTWKSADNCTTYKCIKVGTSLIVNSAQETCPDVSQCFGELLEDEGGCCKICKETPKSEYLKNCLPLSLADTETVNLIKVLKPGHGHCKNNEPILGFTECMGTCNSGSKYNPLTFAHDKVCHCCNIKSYKKIAIPLTCDDDVQIVKELDIPAACGCQPCSDSIGYHTDSFLDVRLKPLPLAQLIDGHKAIARANNLKF</sequence>
<evidence type="ECO:0000256" key="2">
    <source>
        <dbReference type="ARBA" id="ARBA00009456"/>
    </source>
</evidence>
<dbReference type="PANTHER" id="PTHR11339:SF402">
    <property type="entry name" value="VWFD DOMAIN-CONTAINING PROTEIN"/>
    <property type="match status" value="1"/>
</dbReference>
<dbReference type="SMART" id="SM00231">
    <property type="entry name" value="FA58C"/>
    <property type="match status" value="2"/>
</dbReference>
<feature type="domain" description="Chitin-binding type-2" evidence="13">
    <location>
        <begin position="1344"/>
        <end position="1410"/>
    </location>
</feature>
<dbReference type="PROSITE" id="PS01208">
    <property type="entry name" value="VWFC_1"/>
    <property type="match status" value="1"/>
</dbReference>
<evidence type="ECO:0000259" key="12">
    <source>
        <dbReference type="PROSITE" id="PS50184"/>
    </source>
</evidence>
<dbReference type="SUPFAM" id="SSF57603">
    <property type="entry name" value="FnI-like domain"/>
    <property type="match status" value="1"/>
</dbReference>
<dbReference type="SUPFAM" id="SSF49785">
    <property type="entry name" value="Galactose-binding domain-like"/>
    <property type="match status" value="2"/>
</dbReference>
<dbReference type="SMART" id="SM00214">
    <property type="entry name" value="VWC"/>
    <property type="match status" value="2"/>
</dbReference>
<dbReference type="InterPro" id="IPR001007">
    <property type="entry name" value="VWF_dom"/>
</dbReference>
<dbReference type="InterPro" id="IPR006207">
    <property type="entry name" value="Cys_knot_C"/>
</dbReference>
<keyword evidence="16" id="KW-1185">Reference proteome</keyword>
<dbReference type="Pfam" id="PF00754">
    <property type="entry name" value="F5_F8_type_C"/>
    <property type="match status" value="2"/>
</dbReference>
<dbReference type="EnsemblMetazoa" id="GAUT026862-RA">
    <property type="protein sequence ID" value="GAUT026862-PA"/>
    <property type="gene ID" value="GAUT026862"/>
</dbReference>
<feature type="domain" description="VWFD" evidence="14">
    <location>
        <begin position="2524"/>
        <end position="2727"/>
    </location>
</feature>
<dbReference type="SMART" id="SM00041">
    <property type="entry name" value="CT"/>
    <property type="match status" value="1"/>
</dbReference>
<evidence type="ECO:0000259" key="11">
    <source>
        <dbReference type="PROSITE" id="PS50026"/>
    </source>
</evidence>
<dbReference type="PROSITE" id="PS50184">
    <property type="entry name" value="VWFC_2"/>
    <property type="match status" value="1"/>
</dbReference>
<feature type="disulfide bond" evidence="6">
    <location>
        <begin position="3254"/>
        <end position="3308"/>
    </location>
</feature>
<feature type="domain" description="F5/8 type C" evidence="10">
    <location>
        <begin position="1556"/>
        <end position="1710"/>
    </location>
</feature>
<dbReference type="SMART" id="SM00181">
    <property type="entry name" value="EGF"/>
    <property type="match status" value="3"/>
</dbReference>
<evidence type="ECO:0000256" key="8">
    <source>
        <dbReference type="SAM" id="MobiDB-lite"/>
    </source>
</evidence>
<dbReference type="Pfam" id="PF00094">
    <property type="entry name" value="VWD"/>
    <property type="match status" value="5"/>
</dbReference>
<dbReference type="PROSITE" id="PS01225">
    <property type="entry name" value="CTCK_2"/>
    <property type="match status" value="1"/>
</dbReference>
<comment type="caution">
    <text evidence="7">Lacks conserved residue(s) required for the propagation of feature annotation.</text>
</comment>
<evidence type="ECO:0000256" key="6">
    <source>
        <dbReference type="PROSITE-ProRule" id="PRU00039"/>
    </source>
</evidence>
<dbReference type="InterPro" id="IPR036084">
    <property type="entry name" value="Ser_inhib-like_sf"/>
</dbReference>
<keyword evidence="5" id="KW-0325">Glycoprotein</keyword>
<dbReference type="PROSITE" id="PS00022">
    <property type="entry name" value="EGF_1"/>
    <property type="match status" value="2"/>
</dbReference>
<proteinExistence type="inferred from homology"/>
<feature type="compositionally biased region" description="Basic and acidic residues" evidence="8">
    <location>
        <begin position="1"/>
        <end position="17"/>
    </location>
</feature>
<keyword evidence="7" id="KW-0245">EGF-like domain</keyword>
<dbReference type="InterPro" id="IPR002557">
    <property type="entry name" value="Chitin-bd_dom"/>
</dbReference>
<dbReference type="InterPro" id="IPR001846">
    <property type="entry name" value="VWF_type-D"/>
</dbReference>
<evidence type="ECO:0000313" key="16">
    <source>
        <dbReference type="Proteomes" id="UP000078200"/>
    </source>
</evidence>
<dbReference type="GO" id="GO:0007399">
    <property type="term" value="P:nervous system development"/>
    <property type="evidence" value="ECO:0007669"/>
    <property type="project" value="UniProtKB-ARBA"/>
</dbReference>
<feature type="domain" description="VWFD" evidence="14">
    <location>
        <begin position="2193"/>
        <end position="2373"/>
    </location>
</feature>
<dbReference type="PROSITE" id="PS51233">
    <property type="entry name" value="VWFD"/>
    <property type="match status" value="4"/>
</dbReference>
<evidence type="ECO:0000256" key="7">
    <source>
        <dbReference type="PROSITE-ProRule" id="PRU00076"/>
    </source>
</evidence>
<keyword evidence="4 7" id="KW-1015">Disulfide bond</keyword>
<dbReference type="PROSITE" id="PS50940">
    <property type="entry name" value="CHIT_BIND_II"/>
    <property type="match status" value="1"/>
</dbReference>
<dbReference type="Gene3D" id="2.10.25.10">
    <property type="entry name" value="Laminin"/>
    <property type="match status" value="4"/>
</dbReference>
<dbReference type="PIRSF" id="PIRSF036569">
    <property type="entry name" value="Hml"/>
    <property type="match status" value="1"/>
</dbReference>
<evidence type="ECO:0000313" key="15">
    <source>
        <dbReference type="EnsemblMetazoa" id="GAUT026862-PA"/>
    </source>
</evidence>
<dbReference type="SMART" id="SM00192">
    <property type="entry name" value="LDLa"/>
    <property type="match status" value="1"/>
</dbReference>
<dbReference type="SUPFAM" id="SSF57196">
    <property type="entry name" value="EGF/Laminin"/>
    <property type="match status" value="1"/>
</dbReference>
<organism evidence="15 16">
    <name type="scientific">Glossina austeni</name>
    <name type="common">Savannah tsetse fly</name>
    <dbReference type="NCBI Taxonomy" id="7395"/>
    <lineage>
        <taxon>Eukaryota</taxon>
        <taxon>Metazoa</taxon>
        <taxon>Ecdysozoa</taxon>
        <taxon>Arthropoda</taxon>
        <taxon>Hexapoda</taxon>
        <taxon>Insecta</taxon>
        <taxon>Pterygota</taxon>
        <taxon>Neoptera</taxon>
        <taxon>Endopterygota</taxon>
        <taxon>Diptera</taxon>
        <taxon>Brachycera</taxon>
        <taxon>Muscomorpha</taxon>
        <taxon>Hippoboscoidea</taxon>
        <taxon>Glossinidae</taxon>
        <taxon>Glossina</taxon>
    </lineage>
</organism>
<feature type="domain" description="EGF-like" evidence="11">
    <location>
        <begin position="859"/>
        <end position="890"/>
    </location>
</feature>
<evidence type="ECO:0000259" key="14">
    <source>
        <dbReference type="PROSITE" id="PS51233"/>
    </source>
</evidence>
<dbReference type="PROSITE" id="PS50026">
    <property type="entry name" value="EGF_3"/>
    <property type="match status" value="1"/>
</dbReference>
<dbReference type="PROSITE" id="PS01286">
    <property type="entry name" value="FA58C_2"/>
    <property type="match status" value="1"/>
</dbReference>
<evidence type="ECO:0000256" key="4">
    <source>
        <dbReference type="ARBA" id="ARBA00023157"/>
    </source>
</evidence>
<dbReference type="Gene3D" id="2.60.120.260">
    <property type="entry name" value="Galactose-binding domain-like"/>
    <property type="match status" value="2"/>
</dbReference>
<accession>A0A1A9V5R4</accession>
<protein>
    <recommendedName>
        <fullName evidence="17">Hemocytin</fullName>
    </recommendedName>
</protein>
<feature type="domain" description="CTCK" evidence="9">
    <location>
        <begin position="3206"/>
        <end position="3314"/>
    </location>
</feature>
<dbReference type="SUPFAM" id="SSF57625">
    <property type="entry name" value="Invertebrate chitin-binding proteins"/>
    <property type="match status" value="1"/>
</dbReference>
<evidence type="ECO:0000259" key="13">
    <source>
        <dbReference type="PROSITE" id="PS50940"/>
    </source>
</evidence>
<feature type="disulfide bond" evidence="6">
    <location>
        <begin position="3258"/>
        <end position="3310"/>
    </location>
</feature>
<evidence type="ECO:0000256" key="5">
    <source>
        <dbReference type="ARBA" id="ARBA00023180"/>
    </source>
</evidence>
<dbReference type="STRING" id="7395.A0A1A9V5R4"/>
<dbReference type="InterPro" id="IPR012111">
    <property type="entry name" value="Hml"/>
</dbReference>
<dbReference type="InterPro" id="IPR036508">
    <property type="entry name" value="Chitin-bd_dom_sf"/>
</dbReference>
<dbReference type="SUPFAM" id="SSF57567">
    <property type="entry name" value="Serine protease inhibitors"/>
    <property type="match status" value="2"/>
</dbReference>
<dbReference type="GO" id="GO:0008061">
    <property type="term" value="F:chitin binding"/>
    <property type="evidence" value="ECO:0007669"/>
    <property type="project" value="InterPro"/>
</dbReference>
<evidence type="ECO:0008006" key="17">
    <source>
        <dbReference type="Google" id="ProtNLM"/>
    </source>
</evidence>
<dbReference type="CDD" id="cd00057">
    <property type="entry name" value="FA58C"/>
    <property type="match status" value="2"/>
</dbReference>
<dbReference type="InterPro" id="IPR050780">
    <property type="entry name" value="Mucin_vWF_Thrombospondin_sf"/>
</dbReference>
<name>A0A1A9V5R4_GLOAU</name>
<dbReference type="Pfam" id="PF01826">
    <property type="entry name" value="TIL"/>
    <property type="match status" value="1"/>
</dbReference>
<reference evidence="15" key="1">
    <citation type="submission" date="2020-05" db="UniProtKB">
        <authorList>
            <consortium name="EnsemblMetazoa"/>
        </authorList>
    </citation>
    <scope>IDENTIFICATION</scope>
    <source>
        <strain evidence="15">TTRI</strain>
    </source>
</reference>